<reference evidence="2 3" key="1">
    <citation type="journal article" date="2016" name="Arch. Microbiol.">
        <title>Streptomyces zhihengii sp. nov., isolated from rhizospheric soil of Psammosilene tunicoides.</title>
        <authorList>
            <person name="Huang M.J."/>
            <person name="Fei J.J."/>
            <person name="Salam N."/>
            <person name="Kim C.J."/>
            <person name="Hozzein W.N."/>
            <person name="Xiao M."/>
            <person name="Huang H.Q."/>
            <person name="Li W.J."/>
        </authorList>
    </citation>
    <scope>NUCLEOTIDE SEQUENCE [LARGE SCALE GENOMIC DNA]</scope>
    <source>
        <strain evidence="2 3">YIM T102</strain>
    </source>
</reference>
<evidence type="ECO:0000313" key="2">
    <source>
        <dbReference type="EMBL" id="MBM9623883.1"/>
    </source>
</evidence>
<proteinExistence type="predicted"/>
<dbReference type="RefSeq" id="WP_205377950.1">
    <property type="nucleotide sequence ID" value="NZ_JAFEJA010000002.1"/>
</dbReference>
<protein>
    <submittedName>
        <fullName evidence="2">DUF4235 domain-containing protein</fullName>
    </submittedName>
</protein>
<comment type="caution">
    <text evidence="2">The sequence shown here is derived from an EMBL/GenBank/DDBJ whole genome shotgun (WGS) entry which is preliminary data.</text>
</comment>
<keyword evidence="1" id="KW-1133">Transmembrane helix</keyword>
<dbReference type="Pfam" id="PF14019">
    <property type="entry name" value="DUF4235"/>
    <property type="match status" value="1"/>
</dbReference>
<keyword evidence="1" id="KW-0472">Membrane</keyword>
<evidence type="ECO:0000256" key="1">
    <source>
        <dbReference type="SAM" id="Phobius"/>
    </source>
</evidence>
<sequence>MNTAKVAYKPLGMALGAVSGVLAGAVFKQLWKKIGHDEDDAPDATDPDRTWREVLLAATLQGAVFAAVKAGVDRAGATTVHRLTGAWPG</sequence>
<name>A0ABS2V3I7_9ACTN</name>
<feature type="transmembrane region" description="Helical" evidence="1">
    <location>
        <begin position="6"/>
        <end position="27"/>
    </location>
</feature>
<evidence type="ECO:0000313" key="3">
    <source>
        <dbReference type="Proteomes" id="UP000664109"/>
    </source>
</evidence>
<dbReference type="EMBL" id="JAFEJA010000002">
    <property type="protein sequence ID" value="MBM9623883.1"/>
    <property type="molecule type" value="Genomic_DNA"/>
</dbReference>
<organism evidence="2 3">
    <name type="scientific">Streptomyces zhihengii</name>
    <dbReference type="NCBI Taxonomy" id="1818004"/>
    <lineage>
        <taxon>Bacteria</taxon>
        <taxon>Bacillati</taxon>
        <taxon>Actinomycetota</taxon>
        <taxon>Actinomycetes</taxon>
        <taxon>Kitasatosporales</taxon>
        <taxon>Streptomycetaceae</taxon>
        <taxon>Streptomyces</taxon>
    </lineage>
</organism>
<dbReference type="InterPro" id="IPR025329">
    <property type="entry name" value="DUF4235"/>
</dbReference>
<accession>A0ABS2V3I7</accession>
<dbReference type="Proteomes" id="UP000664109">
    <property type="component" value="Unassembled WGS sequence"/>
</dbReference>
<keyword evidence="1" id="KW-0812">Transmembrane</keyword>
<gene>
    <name evidence="2" type="ORF">JE024_35445</name>
</gene>
<keyword evidence="3" id="KW-1185">Reference proteome</keyword>